<dbReference type="Pfam" id="PF25954">
    <property type="entry name" value="Beta-barrel_RND_2"/>
    <property type="match status" value="1"/>
</dbReference>
<dbReference type="PROSITE" id="PS51257">
    <property type="entry name" value="PROKAR_LIPOPROTEIN"/>
    <property type="match status" value="1"/>
</dbReference>
<dbReference type="Gene3D" id="2.40.50.100">
    <property type="match status" value="1"/>
</dbReference>
<name>A0A5C2H610_9BACT</name>
<dbReference type="InterPro" id="IPR058792">
    <property type="entry name" value="Beta-barrel_RND_2"/>
</dbReference>
<evidence type="ECO:0000259" key="3">
    <source>
        <dbReference type="Pfam" id="PF25917"/>
    </source>
</evidence>
<dbReference type="InterPro" id="IPR058624">
    <property type="entry name" value="MdtA-like_HH"/>
</dbReference>
<dbReference type="SUPFAM" id="SSF111369">
    <property type="entry name" value="HlyD-like secretion proteins"/>
    <property type="match status" value="1"/>
</dbReference>
<dbReference type="Gene3D" id="2.40.30.170">
    <property type="match status" value="1"/>
</dbReference>
<accession>A0A5C2H610</accession>
<dbReference type="Pfam" id="PF25876">
    <property type="entry name" value="HH_MFP_RND"/>
    <property type="match status" value="1"/>
</dbReference>
<dbReference type="OrthoDB" id="9784484at2"/>
<evidence type="ECO:0000256" key="1">
    <source>
        <dbReference type="ARBA" id="ARBA00009477"/>
    </source>
</evidence>
<dbReference type="AlphaFoldDB" id="A0A5C2H610"/>
<sequence length="367" mass="41461">MRTNYLLWILVVLFFSACEDVNKKQEIKDNNKTVFATNVKLKDDNQNRIFYATATTTNQIKTSFKVQGNIKKLDLKIGDEVSKNQLISKLDSKPYELKVSQVRYGLSEAKASLKNAQSNYERVKKLYINQNASTSDIDNAKAKLDASKAKVKNILQELEYAKLQESYTKLYSPIDGYISSKFAQENENIQAGMPIVLISDKLVNEVHVQVPEDFVNKLKKDDEVKVLFNSISKKTYNGKISEISKFSSQNEKLYLVIIKLLNSDEQIKIGMSGEVYFNINENMNSSVYLVPSSSVLSDGDNHFVYVLSKDENLYLIQKQEVKVGELSSAGYEITEGLNSKDLVLKAGMSEVFEGMKVELGNKKELGL</sequence>
<dbReference type="InterPro" id="IPR006143">
    <property type="entry name" value="RND_pump_MFP"/>
</dbReference>
<keyword evidence="6" id="KW-1185">Reference proteome</keyword>
<dbReference type="EMBL" id="CP035928">
    <property type="protein sequence ID" value="QEP33789.1"/>
    <property type="molecule type" value="Genomic_DNA"/>
</dbReference>
<dbReference type="GO" id="GO:0015562">
    <property type="term" value="F:efflux transmembrane transporter activity"/>
    <property type="evidence" value="ECO:0007669"/>
    <property type="project" value="TreeGrafter"/>
</dbReference>
<evidence type="ECO:0000259" key="4">
    <source>
        <dbReference type="Pfam" id="PF25954"/>
    </source>
</evidence>
<proteinExistence type="inferred from homology"/>
<reference evidence="6" key="1">
    <citation type="submission" date="2019-09" db="EMBL/GenBank/DDBJ databases">
        <title>Complete genome sequencing of four Arcobacter species reveals a diverse suite of mobile elements.</title>
        <authorList>
            <person name="On S.L.W."/>
            <person name="Miller W.G."/>
            <person name="Biggs P."/>
            <person name="Cornelius A."/>
            <person name="Vandamme P."/>
        </authorList>
    </citation>
    <scope>NUCLEOTIDE SEQUENCE [LARGE SCALE GENOMIC DNA]</scope>
    <source>
        <strain evidence="6">LMG 26638</strain>
    </source>
</reference>
<dbReference type="PANTHER" id="PTHR30469">
    <property type="entry name" value="MULTIDRUG RESISTANCE PROTEIN MDTA"/>
    <property type="match status" value="1"/>
</dbReference>
<evidence type="ECO:0000259" key="2">
    <source>
        <dbReference type="Pfam" id="PF25876"/>
    </source>
</evidence>
<dbReference type="Pfam" id="PF25917">
    <property type="entry name" value="BSH_RND"/>
    <property type="match status" value="1"/>
</dbReference>
<dbReference type="KEGG" id="apai:APAC_0642"/>
<dbReference type="NCBIfam" id="TIGR01730">
    <property type="entry name" value="RND_mfp"/>
    <property type="match status" value="1"/>
</dbReference>
<dbReference type="Gene3D" id="1.10.287.470">
    <property type="entry name" value="Helix hairpin bin"/>
    <property type="match status" value="1"/>
</dbReference>
<dbReference type="PANTHER" id="PTHR30469:SF20">
    <property type="entry name" value="EFFLUX RND TRANSPORTER PERIPLASMIC ADAPTOR SUBUNIT"/>
    <property type="match status" value="1"/>
</dbReference>
<dbReference type="Gene3D" id="2.40.420.20">
    <property type="match status" value="1"/>
</dbReference>
<evidence type="ECO:0000313" key="6">
    <source>
        <dbReference type="Proteomes" id="UP000322726"/>
    </source>
</evidence>
<feature type="domain" description="CusB-like beta-barrel" evidence="4">
    <location>
        <begin position="206"/>
        <end position="278"/>
    </location>
</feature>
<comment type="similarity">
    <text evidence="1">Belongs to the membrane fusion protein (MFP) (TC 8.A.1) family.</text>
</comment>
<feature type="domain" description="Multidrug resistance protein MdtA-like barrel-sandwich hybrid" evidence="3">
    <location>
        <begin position="64"/>
        <end position="195"/>
    </location>
</feature>
<evidence type="ECO:0000313" key="5">
    <source>
        <dbReference type="EMBL" id="QEP33789.1"/>
    </source>
</evidence>
<dbReference type="InterPro" id="IPR058625">
    <property type="entry name" value="MdtA-like_BSH"/>
</dbReference>
<reference evidence="5 6" key="3">
    <citation type="submission" date="2019-09" db="EMBL/GenBank/DDBJ databases">
        <title>Taxonomic note: a critical rebuttal of the proposed division of the genus Arcobacter into six genera, emended descriptions of Arcobacter anaerophilus and the genus Arcobacter, and an assessment of genus-level boundaries for Epsilonproteobacteria using in silico genomic comparator tools.</title>
        <authorList>
            <person name="On S.L.W."/>
            <person name="Miller W.G."/>
            <person name="Biggs P."/>
            <person name="Cornelius A."/>
            <person name="Vandamme P."/>
        </authorList>
    </citation>
    <scope>NUCLEOTIDE SEQUENCE [LARGE SCALE GENOMIC DNA]</scope>
    <source>
        <strain evidence="5 6">LMG 26638</strain>
    </source>
</reference>
<organism evidence="5 6">
    <name type="scientific">Malaciobacter pacificus</name>
    <dbReference type="NCBI Taxonomy" id="1080223"/>
    <lineage>
        <taxon>Bacteria</taxon>
        <taxon>Pseudomonadati</taxon>
        <taxon>Campylobacterota</taxon>
        <taxon>Epsilonproteobacteria</taxon>
        <taxon>Campylobacterales</taxon>
        <taxon>Arcobacteraceae</taxon>
        <taxon>Malaciobacter</taxon>
    </lineage>
</organism>
<reference evidence="5 6" key="2">
    <citation type="submission" date="2019-09" db="EMBL/GenBank/DDBJ databases">
        <title>Complete genome sequencing of four Arcobacter species reveals a diverse suite of mobile elements.</title>
        <authorList>
            <person name="Miller W.G."/>
            <person name="Yee E."/>
            <person name="Bono J.L."/>
        </authorList>
    </citation>
    <scope>NUCLEOTIDE SEQUENCE [LARGE SCALE GENOMIC DNA]</scope>
    <source>
        <strain evidence="5 6">LMG 26638</strain>
    </source>
</reference>
<protein>
    <submittedName>
        <fullName evidence="5">RND family efflux system, membrane fusion protein</fullName>
    </submittedName>
</protein>
<dbReference type="Proteomes" id="UP000322726">
    <property type="component" value="Chromosome"/>
</dbReference>
<feature type="domain" description="Multidrug resistance protein MdtA-like alpha-helical hairpin" evidence="2">
    <location>
        <begin position="105"/>
        <end position="168"/>
    </location>
</feature>
<dbReference type="RefSeq" id="WP_130232746.1">
    <property type="nucleotide sequence ID" value="NZ_BMEF01000002.1"/>
</dbReference>
<gene>
    <name evidence="5" type="ORF">APAC_0642</name>
</gene>
<dbReference type="GO" id="GO:1990281">
    <property type="term" value="C:efflux pump complex"/>
    <property type="evidence" value="ECO:0007669"/>
    <property type="project" value="TreeGrafter"/>
</dbReference>